<evidence type="ECO:0000256" key="4">
    <source>
        <dbReference type="HAMAP-Rule" id="MF_00528"/>
    </source>
</evidence>
<dbReference type="AlphaFoldDB" id="A0AA37RXP2"/>
<dbReference type="PIRSF" id="PIRSF006305">
    <property type="entry name" value="Maf"/>
    <property type="match status" value="1"/>
</dbReference>
<dbReference type="NCBIfam" id="TIGR00172">
    <property type="entry name" value="maf"/>
    <property type="match status" value="1"/>
</dbReference>
<dbReference type="PANTHER" id="PTHR43213:SF5">
    <property type="entry name" value="BIFUNCTIONAL DTTP_UTP PYROPHOSPHATASE_METHYLTRANSFERASE PROTEIN-RELATED"/>
    <property type="match status" value="1"/>
</dbReference>
<dbReference type="InterPro" id="IPR003697">
    <property type="entry name" value="Maf-like"/>
</dbReference>
<comment type="catalytic activity">
    <reaction evidence="4">
        <text>UTP + H2O = UMP + diphosphate + H(+)</text>
        <dbReference type="Rhea" id="RHEA:29395"/>
        <dbReference type="ChEBI" id="CHEBI:15377"/>
        <dbReference type="ChEBI" id="CHEBI:15378"/>
        <dbReference type="ChEBI" id="CHEBI:33019"/>
        <dbReference type="ChEBI" id="CHEBI:46398"/>
        <dbReference type="ChEBI" id="CHEBI:57865"/>
        <dbReference type="EC" id="3.6.1.9"/>
    </reaction>
</comment>
<name>A0AA37RXP2_9GAMM</name>
<comment type="similarity">
    <text evidence="4">Belongs to the Maf family. YhdE subfamily.</text>
</comment>
<keyword evidence="2 4" id="KW-0378">Hydrolase</keyword>
<feature type="active site" description="Proton acceptor" evidence="4">
    <location>
        <position position="73"/>
    </location>
</feature>
<dbReference type="CDD" id="cd00555">
    <property type="entry name" value="Maf"/>
    <property type="match status" value="1"/>
</dbReference>
<organism evidence="5 6">
    <name type="scientific">Paraferrimonas sedimenticola</name>
    <dbReference type="NCBI Taxonomy" id="375674"/>
    <lineage>
        <taxon>Bacteria</taxon>
        <taxon>Pseudomonadati</taxon>
        <taxon>Pseudomonadota</taxon>
        <taxon>Gammaproteobacteria</taxon>
        <taxon>Alteromonadales</taxon>
        <taxon>Ferrimonadaceae</taxon>
        <taxon>Paraferrimonas</taxon>
    </lineage>
</organism>
<dbReference type="Gene3D" id="3.90.950.10">
    <property type="match status" value="1"/>
</dbReference>
<evidence type="ECO:0000256" key="1">
    <source>
        <dbReference type="ARBA" id="ARBA00001968"/>
    </source>
</evidence>
<dbReference type="InterPro" id="IPR029001">
    <property type="entry name" value="ITPase-like_fam"/>
</dbReference>
<dbReference type="RefSeq" id="WP_095504785.1">
    <property type="nucleotide sequence ID" value="NZ_BSNC01000006.1"/>
</dbReference>
<evidence type="ECO:0000256" key="3">
    <source>
        <dbReference type="ARBA" id="ARBA00023080"/>
    </source>
</evidence>
<reference evidence="5" key="2">
    <citation type="submission" date="2023-01" db="EMBL/GenBank/DDBJ databases">
        <title>Draft genome sequence of Paraferrimonas sedimenticola strain NBRC 101628.</title>
        <authorList>
            <person name="Sun Q."/>
            <person name="Mori K."/>
        </authorList>
    </citation>
    <scope>NUCLEOTIDE SEQUENCE</scope>
    <source>
        <strain evidence="5">NBRC 101628</strain>
    </source>
</reference>
<keyword evidence="4" id="KW-0963">Cytoplasm</keyword>
<feature type="site" description="Important for substrate specificity" evidence="4">
    <location>
        <position position="15"/>
    </location>
</feature>
<feature type="site" description="Important for substrate specificity" evidence="4">
    <location>
        <position position="156"/>
    </location>
</feature>
<protein>
    <recommendedName>
        <fullName evidence="4">dTTP/UTP pyrophosphatase</fullName>
        <shortName evidence="4">dTTPase/UTPase</shortName>
        <ecNumber evidence="4">3.6.1.9</ecNumber>
    </recommendedName>
    <alternativeName>
        <fullName evidence="4">Nucleoside triphosphate pyrophosphatase</fullName>
    </alternativeName>
    <alternativeName>
        <fullName evidence="4">Nucleotide pyrophosphatase</fullName>
        <shortName evidence="4">Nucleotide PPase</shortName>
    </alternativeName>
</protein>
<proteinExistence type="inferred from homology"/>
<dbReference type="SUPFAM" id="SSF52972">
    <property type="entry name" value="ITPase-like"/>
    <property type="match status" value="1"/>
</dbReference>
<feature type="site" description="Important for substrate specificity" evidence="4">
    <location>
        <position position="74"/>
    </location>
</feature>
<comment type="caution">
    <text evidence="4">Lacks conserved residue(s) required for the propagation of feature annotation.</text>
</comment>
<comment type="function">
    <text evidence="4">Nucleoside triphosphate pyrophosphatase that hydrolyzes dTTP and UTP. May have a dual role in cell division arrest and in preventing the incorporation of modified nucleotides into cellular nucleic acids.</text>
</comment>
<dbReference type="Proteomes" id="UP001161422">
    <property type="component" value="Unassembled WGS sequence"/>
</dbReference>
<evidence type="ECO:0000256" key="2">
    <source>
        <dbReference type="ARBA" id="ARBA00022801"/>
    </source>
</evidence>
<accession>A0AA37RXP2</accession>
<comment type="cofactor">
    <cofactor evidence="1 4">
        <name>a divalent metal cation</name>
        <dbReference type="ChEBI" id="CHEBI:60240"/>
    </cofactor>
</comment>
<evidence type="ECO:0000313" key="5">
    <source>
        <dbReference type="EMBL" id="GLP97369.1"/>
    </source>
</evidence>
<keyword evidence="6" id="KW-1185">Reference proteome</keyword>
<comment type="caution">
    <text evidence="5">The sequence shown here is derived from an EMBL/GenBank/DDBJ whole genome shotgun (WGS) entry which is preliminary data.</text>
</comment>
<gene>
    <name evidence="5" type="ORF">GCM10007895_26760</name>
</gene>
<dbReference type="Pfam" id="PF02545">
    <property type="entry name" value="Maf"/>
    <property type="match status" value="1"/>
</dbReference>
<dbReference type="GO" id="GO:0009117">
    <property type="term" value="P:nucleotide metabolic process"/>
    <property type="evidence" value="ECO:0007669"/>
    <property type="project" value="UniProtKB-KW"/>
</dbReference>
<dbReference type="EC" id="3.6.1.9" evidence="4"/>
<reference evidence="5" key="1">
    <citation type="journal article" date="2014" name="Int. J. Syst. Evol. Microbiol.">
        <title>Complete genome sequence of Corynebacterium casei LMG S-19264T (=DSM 44701T), isolated from a smear-ripened cheese.</title>
        <authorList>
            <consortium name="US DOE Joint Genome Institute (JGI-PGF)"/>
            <person name="Walter F."/>
            <person name="Albersmeier A."/>
            <person name="Kalinowski J."/>
            <person name="Ruckert C."/>
        </authorList>
    </citation>
    <scope>NUCLEOTIDE SEQUENCE</scope>
    <source>
        <strain evidence="5">NBRC 101628</strain>
    </source>
</reference>
<comment type="subcellular location">
    <subcellularLocation>
        <location evidence="4">Cytoplasm</location>
    </subcellularLocation>
</comment>
<evidence type="ECO:0000313" key="6">
    <source>
        <dbReference type="Proteomes" id="UP001161422"/>
    </source>
</evidence>
<comment type="catalytic activity">
    <reaction evidence="4">
        <text>dTTP + H2O = dTMP + diphosphate + H(+)</text>
        <dbReference type="Rhea" id="RHEA:28534"/>
        <dbReference type="ChEBI" id="CHEBI:15377"/>
        <dbReference type="ChEBI" id="CHEBI:15378"/>
        <dbReference type="ChEBI" id="CHEBI:33019"/>
        <dbReference type="ChEBI" id="CHEBI:37568"/>
        <dbReference type="ChEBI" id="CHEBI:63528"/>
        <dbReference type="EC" id="3.6.1.9"/>
    </reaction>
</comment>
<dbReference type="HAMAP" id="MF_00528">
    <property type="entry name" value="Maf"/>
    <property type="match status" value="1"/>
</dbReference>
<dbReference type="GO" id="GO:0005737">
    <property type="term" value="C:cytoplasm"/>
    <property type="evidence" value="ECO:0007669"/>
    <property type="project" value="UniProtKB-SubCell"/>
</dbReference>
<dbReference type="PANTHER" id="PTHR43213">
    <property type="entry name" value="BIFUNCTIONAL DTTP/UTP PYROPHOSPHATASE/METHYLTRANSFERASE PROTEIN-RELATED"/>
    <property type="match status" value="1"/>
</dbReference>
<dbReference type="EMBL" id="BSNC01000006">
    <property type="protein sequence ID" value="GLP97369.1"/>
    <property type="molecule type" value="Genomic_DNA"/>
</dbReference>
<dbReference type="GO" id="GO:0047429">
    <property type="term" value="F:nucleoside triphosphate diphosphatase activity"/>
    <property type="evidence" value="ECO:0007669"/>
    <property type="project" value="UniProtKB-EC"/>
</dbReference>
<keyword evidence="3 4" id="KW-0546">Nucleotide metabolism</keyword>
<sequence length="193" mass="20680">MSKSLPLVLASASPRRKQLLCQLGYQFTQLSADIDEQPKPGEPACDLVERLAREKALAGAHLCERESLVLGSDTIVVLEDRVLGKPKDKADCVATLRALSGREHRVLTAVAVTNGNQIQSLVVTTKVRFCGLTDEDIAQYWATGEPADKAGSYGIQGLGGNFVEAINGSYSAVVGLPLVETRQLIASAMEWGQ</sequence>